<dbReference type="EMBL" id="BPLQ01010527">
    <property type="protein sequence ID" value="GIY51429.1"/>
    <property type="molecule type" value="Genomic_DNA"/>
</dbReference>
<protein>
    <submittedName>
        <fullName evidence="1">Uncharacterized protein</fullName>
    </submittedName>
</protein>
<name>A0AAV4U138_9ARAC</name>
<reference evidence="1 2" key="1">
    <citation type="submission" date="2021-06" db="EMBL/GenBank/DDBJ databases">
        <title>Caerostris darwini draft genome.</title>
        <authorList>
            <person name="Kono N."/>
            <person name="Arakawa K."/>
        </authorList>
    </citation>
    <scope>NUCLEOTIDE SEQUENCE [LARGE SCALE GENOMIC DNA]</scope>
</reference>
<evidence type="ECO:0000313" key="1">
    <source>
        <dbReference type="EMBL" id="GIY51429.1"/>
    </source>
</evidence>
<dbReference type="Proteomes" id="UP001054837">
    <property type="component" value="Unassembled WGS sequence"/>
</dbReference>
<keyword evidence="2" id="KW-1185">Reference proteome</keyword>
<dbReference type="AlphaFoldDB" id="A0AAV4U138"/>
<sequence>MYASYYVNIRHSHSLYPAIFLSLTRTEASKYVSNLLHQCLVSVDLPFPDSVLSLTAATTLCARECPTYQLHPKIPLRLLGLLEWSVRFYGAKCGRQGMVIQILQIGSN</sequence>
<gene>
    <name evidence="1" type="ORF">CDAR_371851</name>
</gene>
<accession>A0AAV4U138</accession>
<proteinExistence type="predicted"/>
<evidence type="ECO:0000313" key="2">
    <source>
        <dbReference type="Proteomes" id="UP001054837"/>
    </source>
</evidence>
<organism evidence="1 2">
    <name type="scientific">Caerostris darwini</name>
    <dbReference type="NCBI Taxonomy" id="1538125"/>
    <lineage>
        <taxon>Eukaryota</taxon>
        <taxon>Metazoa</taxon>
        <taxon>Ecdysozoa</taxon>
        <taxon>Arthropoda</taxon>
        <taxon>Chelicerata</taxon>
        <taxon>Arachnida</taxon>
        <taxon>Araneae</taxon>
        <taxon>Araneomorphae</taxon>
        <taxon>Entelegynae</taxon>
        <taxon>Araneoidea</taxon>
        <taxon>Araneidae</taxon>
        <taxon>Caerostris</taxon>
    </lineage>
</organism>
<comment type="caution">
    <text evidence="1">The sequence shown here is derived from an EMBL/GenBank/DDBJ whole genome shotgun (WGS) entry which is preliminary data.</text>
</comment>